<sequence>MTSLVLVPLVGLAALCLLIAVLSAVYLWSADSALRVRAWRLLEALLRAAGRDRHDGARASDDS</sequence>
<evidence type="ECO:0000313" key="2">
    <source>
        <dbReference type="Proteomes" id="UP001051844"/>
    </source>
</evidence>
<dbReference type="RefSeq" id="WP_127453308.1">
    <property type="nucleotide sequence ID" value="NZ_BNDZ01000005.1"/>
</dbReference>
<organism evidence="1 2">
    <name type="scientific">Streptomyces albidoflavus</name>
    <dbReference type="NCBI Taxonomy" id="1886"/>
    <lineage>
        <taxon>Bacteria</taxon>
        <taxon>Bacillati</taxon>
        <taxon>Actinomycetota</taxon>
        <taxon>Actinomycetes</taxon>
        <taxon>Kitasatosporales</taxon>
        <taxon>Streptomycetaceae</taxon>
        <taxon>Streptomyces</taxon>
        <taxon>Streptomyces albidoflavus group</taxon>
    </lineage>
</organism>
<gene>
    <name evidence="1" type="ORF">ScoT_50240</name>
</gene>
<accession>A0AA37C1N1</accession>
<comment type="caution">
    <text evidence="1">The sequence shown here is derived from an EMBL/GenBank/DDBJ whole genome shotgun (WGS) entry which is preliminary data.</text>
</comment>
<proteinExistence type="predicted"/>
<evidence type="ECO:0000313" key="1">
    <source>
        <dbReference type="EMBL" id="GHI48850.1"/>
    </source>
</evidence>
<reference evidence="1" key="1">
    <citation type="submission" date="2022-09" db="EMBL/GenBank/DDBJ databases">
        <title>Whole genome shotgun sequence of Streptomyces albidoflavus NBRC 12854.</title>
        <authorList>
            <person name="Komaki H."/>
            <person name="Tamura T."/>
        </authorList>
    </citation>
    <scope>NUCLEOTIDE SEQUENCE</scope>
    <source>
        <strain evidence="1">NBRC 12854</strain>
    </source>
</reference>
<dbReference type="Proteomes" id="UP001051844">
    <property type="component" value="Unassembled WGS sequence"/>
</dbReference>
<protein>
    <submittedName>
        <fullName evidence="1">Uncharacterized protein</fullName>
    </submittedName>
</protein>
<dbReference type="AlphaFoldDB" id="A0AA37C1N1"/>
<dbReference type="EMBL" id="BNDZ01000005">
    <property type="protein sequence ID" value="GHI48850.1"/>
    <property type="molecule type" value="Genomic_DNA"/>
</dbReference>
<name>A0AA37C1N1_9ACTN</name>